<keyword evidence="1" id="KW-0812">Transmembrane</keyword>
<reference evidence="2 3" key="1">
    <citation type="submission" date="2012-07" db="EMBL/GenBank/DDBJ databases">
        <title>Genome sequence of Brachyspira sp. 30446, isolated from a pig with mucohaemorrhagic colitis.</title>
        <authorList>
            <person name="Rubin J.E."/>
            <person name="Fernando C."/>
            <person name="Harding J.C.S."/>
            <person name="Hill J.E."/>
        </authorList>
    </citation>
    <scope>NUCLEOTIDE SEQUENCE [LARGE SCALE GENOMIC DNA]</scope>
    <source>
        <strain evidence="2 3">30446</strain>
    </source>
</reference>
<evidence type="ECO:0000313" key="3">
    <source>
        <dbReference type="Proteomes" id="UP000011663"/>
    </source>
</evidence>
<dbReference type="GeneID" id="66486620"/>
<evidence type="ECO:0000256" key="1">
    <source>
        <dbReference type="SAM" id="Phobius"/>
    </source>
</evidence>
<dbReference type="AlphaFoldDB" id="A0A2U4F662"/>
<feature type="transmembrane region" description="Helical" evidence="1">
    <location>
        <begin position="263"/>
        <end position="283"/>
    </location>
</feature>
<proteinExistence type="predicted"/>
<keyword evidence="1" id="KW-1133">Transmembrane helix</keyword>
<name>A0A2U4F662_9SPIR</name>
<protein>
    <submittedName>
        <fullName evidence="2">Uncharacterized protein</fullName>
    </submittedName>
</protein>
<dbReference type="OrthoDB" id="1452241at2"/>
<organism evidence="2 3">
    <name type="scientific">Brachyspira hampsonii 30446</name>
    <dbReference type="NCBI Taxonomy" id="1289135"/>
    <lineage>
        <taxon>Bacteria</taxon>
        <taxon>Pseudomonadati</taxon>
        <taxon>Spirochaetota</taxon>
        <taxon>Spirochaetia</taxon>
        <taxon>Brachyspirales</taxon>
        <taxon>Brachyspiraceae</taxon>
        <taxon>Brachyspira</taxon>
    </lineage>
</organism>
<keyword evidence="1" id="KW-0472">Membrane</keyword>
<comment type="caution">
    <text evidence="2">The sequence shown here is derived from an EMBL/GenBank/DDBJ whole genome shotgun (WGS) entry which is preliminary data.</text>
</comment>
<evidence type="ECO:0000313" key="2">
    <source>
        <dbReference type="EMBL" id="EKV58257.1"/>
    </source>
</evidence>
<dbReference type="Proteomes" id="UP000011663">
    <property type="component" value="Unassembled WGS sequence"/>
</dbReference>
<gene>
    <name evidence="2" type="ORF">A966_00695</name>
</gene>
<sequence>MESFAFFYKTDNTLTNVYNKADLHINLWFLNSTILIDIGIKIEKAESIDTIYVYFPFQINRVSNLSNILLDNLNITNLIFNENCKISENNIEINNTNYKIINVDEDNKNIKNNLLEITISKKYKKLDNIYLRFRLNANSLKDNIIREENNLNNIFNPYYKIYNLIDLKVNKKRNFDYINLIDNHDDRKLLDFNKIHFLLMDNIYSNINFLSTSKYESRVLEENWKKYLEPYNIDLSKLIAYHFKIDGNELSILIKILRNKVDFILTIRYLIITISIGIISGIISTSIPKIIKLISSLFFRDI</sequence>
<accession>A0A2U4F662</accession>
<dbReference type="EMBL" id="ALNZ01000006">
    <property type="protein sequence ID" value="EKV58257.1"/>
    <property type="molecule type" value="Genomic_DNA"/>
</dbReference>
<dbReference type="RefSeq" id="WP_008721255.1">
    <property type="nucleotide sequence ID" value="NZ_JH994110.1"/>
</dbReference>